<dbReference type="InterPro" id="IPR004516">
    <property type="entry name" value="HisRS/HisZ"/>
</dbReference>
<feature type="binding site" evidence="11">
    <location>
        <position position="111"/>
    </location>
    <ligand>
        <name>L-histidine</name>
        <dbReference type="ChEBI" id="CHEBI:57595"/>
    </ligand>
</feature>
<comment type="subunit">
    <text evidence="2 10">Homodimer.</text>
</comment>
<dbReference type="Pfam" id="PF03129">
    <property type="entry name" value="HGTP_anticodon"/>
    <property type="match status" value="1"/>
</dbReference>
<reference evidence="13 14" key="1">
    <citation type="submission" date="2020-02" db="EMBL/GenBank/DDBJ databases">
        <authorList>
            <person name="Li X.-J."/>
            <person name="Feng X.-M."/>
        </authorList>
    </citation>
    <scope>NUCLEOTIDE SEQUENCE [LARGE SCALE GENOMIC DNA]</scope>
    <source>
        <strain evidence="13 14">CGMCC 4.7225</strain>
    </source>
</reference>
<evidence type="ECO:0000313" key="14">
    <source>
        <dbReference type="Proteomes" id="UP000469185"/>
    </source>
</evidence>
<keyword evidence="7 10" id="KW-0648">Protein biosynthesis</keyword>
<dbReference type="NCBIfam" id="TIGR00442">
    <property type="entry name" value="hisS"/>
    <property type="match status" value="1"/>
</dbReference>
<dbReference type="InterPro" id="IPR041715">
    <property type="entry name" value="HisRS-like_core"/>
</dbReference>
<keyword evidence="14" id="KW-1185">Reference proteome</keyword>
<dbReference type="InterPro" id="IPR015807">
    <property type="entry name" value="His-tRNA-ligase"/>
</dbReference>
<feature type="binding site" evidence="11">
    <location>
        <position position="254"/>
    </location>
    <ligand>
        <name>L-histidine</name>
        <dbReference type="ChEBI" id="CHEBI:57595"/>
    </ligand>
</feature>
<dbReference type="PANTHER" id="PTHR43707:SF1">
    <property type="entry name" value="HISTIDINE--TRNA LIGASE, MITOCHONDRIAL-RELATED"/>
    <property type="match status" value="1"/>
</dbReference>
<name>A0A6N9YRN7_9ACTN</name>
<dbReference type="Gene3D" id="3.40.50.800">
    <property type="entry name" value="Anticodon-binding domain"/>
    <property type="match status" value="1"/>
</dbReference>
<dbReference type="CDD" id="cd00773">
    <property type="entry name" value="HisRS-like_core"/>
    <property type="match status" value="1"/>
</dbReference>
<organism evidence="13 14">
    <name type="scientific">Phytoactinopolyspora alkaliphila</name>
    <dbReference type="NCBI Taxonomy" id="1783498"/>
    <lineage>
        <taxon>Bacteria</taxon>
        <taxon>Bacillati</taxon>
        <taxon>Actinomycetota</taxon>
        <taxon>Actinomycetes</taxon>
        <taxon>Jiangellales</taxon>
        <taxon>Jiangellaceae</taxon>
        <taxon>Phytoactinopolyspora</taxon>
    </lineage>
</organism>
<evidence type="ECO:0000256" key="10">
    <source>
        <dbReference type="HAMAP-Rule" id="MF_00127"/>
    </source>
</evidence>
<evidence type="ECO:0000256" key="1">
    <source>
        <dbReference type="ARBA" id="ARBA00008226"/>
    </source>
</evidence>
<comment type="similarity">
    <text evidence="1 10">Belongs to the class-II aminoacyl-tRNA synthetase family.</text>
</comment>
<dbReference type="GO" id="GO:0004821">
    <property type="term" value="F:histidine-tRNA ligase activity"/>
    <property type="evidence" value="ECO:0007669"/>
    <property type="project" value="UniProtKB-UniRule"/>
</dbReference>
<evidence type="ECO:0000313" key="13">
    <source>
        <dbReference type="EMBL" id="NED97607.1"/>
    </source>
</evidence>
<dbReference type="SUPFAM" id="SSF52954">
    <property type="entry name" value="Class II aaRS ABD-related"/>
    <property type="match status" value="1"/>
</dbReference>
<comment type="catalytic activity">
    <reaction evidence="9 10">
        <text>tRNA(His) + L-histidine + ATP = L-histidyl-tRNA(His) + AMP + diphosphate + H(+)</text>
        <dbReference type="Rhea" id="RHEA:17313"/>
        <dbReference type="Rhea" id="RHEA-COMP:9665"/>
        <dbReference type="Rhea" id="RHEA-COMP:9689"/>
        <dbReference type="ChEBI" id="CHEBI:15378"/>
        <dbReference type="ChEBI" id="CHEBI:30616"/>
        <dbReference type="ChEBI" id="CHEBI:33019"/>
        <dbReference type="ChEBI" id="CHEBI:57595"/>
        <dbReference type="ChEBI" id="CHEBI:78442"/>
        <dbReference type="ChEBI" id="CHEBI:78527"/>
        <dbReference type="ChEBI" id="CHEBI:456215"/>
        <dbReference type="EC" id="6.1.1.21"/>
    </reaction>
</comment>
<keyword evidence="8 10" id="KW-0030">Aminoacyl-tRNA synthetase</keyword>
<evidence type="ECO:0000256" key="7">
    <source>
        <dbReference type="ARBA" id="ARBA00022917"/>
    </source>
</evidence>
<dbReference type="Pfam" id="PF13393">
    <property type="entry name" value="tRNA-synt_His"/>
    <property type="match status" value="1"/>
</dbReference>
<dbReference type="InterPro" id="IPR004154">
    <property type="entry name" value="Anticodon-bd"/>
</dbReference>
<evidence type="ECO:0000256" key="2">
    <source>
        <dbReference type="ARBA" id="ARBA00011738"/>
    </source>
</evidence>
<dbReference type="HAMAP" id="MF_00127">
    <property type="entry name" value="His_tRNA_synth"/>
    <property type="match status" value="1"/>
</dbReference>
<dbReference type="Proteomes" id="UP000469185">
    <property type="component" value="Unassembled WGS sequence"/>
</dbReference>
<evidence type="ECO:0000259" key="12">
    <source>
        <dbReference type="PROSITE" id="PS50862"/>
    </source>
</evidence>
<evidence type="ECO:0000256" key="6">
    <source>
        <dbReference type="ARBA" id="ARBA00022840"/>
    </source>
</evidence>
<feature type="binding site" evidence="11">
    <location>
        <begin position="80"/>
        <end position="82"/>
    </location>
    <ligand>
        <name>L-histidine</name>
        <dbReference type="ChEBI" id="CHEBI:57595"/>
    </ligand>
</feature>
<gene>
    <name evidence="10" type="primary">hisS</name>
    <name evidence="13" type="ORF">G1H11_20110</name>
</gene>
<dbReference type="SUPFAM" id="SSF55681">
    <property type="entry name" value="Class II aaRS and biotin synthetases"/>
    <property type="match status" value="1"/>
</dbReference>
<keyword evidence="5 10" id="KW-0547">Nucleotide-binding</keyword>
<comment type="caution">
    <text evidence="13">The sequence shown here is derived from an EMBL/GenBank/DDBJ whole genome shotgun (WGS) entry which is preliminary data.</text>
</comment>
<feature type="binding site" evidence="11">
    <location>
        <position position="129"/>
    </location>
    <ligand>
        <name>L-histidine</name>
        <dbReference type="ChEBI" id="CHEBI:57595"/>
    </ligand>
</feature>
<feature type="binding site" evidence="11">
    <location>
        <position position="125"/>
    </location>
    <ligand>
        <name>L-histidine</name>
        <dbReference type="ChEBI" id="CHEBI:57595"/>
    </ligand>
</feature>
<dbReference type="AlphaFoldDB" id="A0A6N9YRN7"/>
<comment type="subcellular location">
    <subcellularLocation>
        <location evidence="10">Cytoplasm</location>
    </subcellularLocation>
</comment>
<dbReference type="InterPro" id="IPR006195">
    <property type="entry name" value="aa-tRNA-synth_II"/>
</dbReference>
<evidence type="ECO:0000256" key="8">
    <source>
        <dbReference type="ARBA" id="ARBA00023146"/>
    </source>
</evidence>
<dbReference type="GO" id="GO:0005737">
    <property type="term" value="C:cytoplasm"/>
    <property type="evidence" value="ECO:0007669"/>
    <property type="project" value="UniProtKB-SubCell"/>
</dbReference>
<accession>A0A6N9YRN7</accession>
<evidence type="ECO:0000256" key="3">
    <source>
        <dbReference type="ARBA" id="ARBA00022490"/>
    </source>
</evidence>
<dbReference type="InterPro" id="IPR045864">
    <property type="entry name" value="aa-tRNA-synth_II/BPL/LPL"/>
</dbReference>
<proteinExistence type="inferred from homology"/>
<evidence type="ECO:0000256" key="5">
    <source>
        <dbReference type="ARBA" id="ARBA00022741"/>
    </source>
</evidence>
<feature type="binding site" evidence="11">
    <location>
        <begin position="258"/>
        <end position="259"/>
    </location>
    <ligand>
        <name>L-histidine</name>
        <dbReference type="ChEBI" id="CHEBI:57595"/>
    </ligand>
</feature>
<dbReference type="RefSeq" id="WP_163820429.1">
    <property type="nucleotide sequence ID" value="NZ_JAAGOB010000012.1"/>
</dbReference>
<keyword evidence="4 10" id="KW-0436">Ligase</keyword>
<keyword evidence="3 10" id="KW-0963">Cytoplasm</keyword>
<dbReference type="GO" id="GO:0005524">
    <property type="term" value="F:ATP binding"/>
    <property type="evidence" value="ECO:0007669"/>
    <property type="project" value="UniProtKB-UniRule"/>
</dbReference>
<dbReference type="GO" id="GO:0006427">
    <property type="term" value="P:histidyl-tRNA aminoacylation"/>
    <property type="evidence" value="ECO:0007669"/>
    <property type="project" value="UniProtKB-UniRule"/>
</dbReference>
<dbReference type="CDD" id="cd00859">
    <property type="entry name" value="HisRS_anticodon"/>
    <property type="match status" value="1"/>
</dbReference>
<protein>
    <recommendedName>
        <fullName evidence="10">Histidine--tRNA ligase</fullName>
        <ecNumber evidence="10">6.1.1.21</ecNumber>
    </recommendedName>
    <alternativeName>
        <fullName evidence="10">Histidyl-tRNA synthetase</fullName>
        <shortName evidence="10">HisRS</shortName>
    </alternativeName>
</protein>
<dbReference type="Gene3D" id="3.30.930.10">
    <property type="entry name" value="Bira Bifunctional Protein, Domain 2"/>
    <property type="match status" value="1"/>
</dbReference>
<dbReference type="PANTHER" id="PTHR43707">
    <property type="entry name" value="HISTIDYL-TRNA SYNTHETASE"/>
    <property type="match status" value="1"/>
</dbReference>
<dbReference type="PROSITE" id="PS50862">
    <property type="entry name" value="AA_TRNA_LIGASE_II"/>
    <property type="match status" value="1"/>
</dbReference>
<feature type="domain" description="Aminoacyl-transfer RNA synthetases class-II family profile" evidence="12">
    <location>
        <begin position="1"/>
        <end position="319"/>
    </location>
</feature>
<sequence length="414" mass="44880">MFRAPKGTYDLVSPRAEAILAVREAMAEPLRRAGFGYIETPSFEETQLFVRGVGESTDVVTKEMYTFTTRGGDDVTLRPEGTAPVLRAALENGLHRGALPVKLWYSGSYYRYERPQKGRYRHFSQVGAEVLGTEDPASDAELIVLAADAYRELGLENVRIVINSLGSDESRPAYRAALQEFLGTLELDEDTARRAELNPLRVLDDKRPEIQAALADAPVITEFLSAGDRAHHDVVRTRLADAGLDFEDDPRLVRGLDYYTRTLFEFVHDGLGAQSAVGGGGRYDGLSELIGGPRLPAVGWALGVDRTLLAMEAEGLPLPGKTGVDVYAVPLGDEAARTLFGVVSQLRRAGVRADIAVGGRGLKGAMKAADRSGARHAVVLGERDLAEGVAQVKDLQTGEQESVALDQVFKRLTT</sequence>
<dbReference type="InterPro" id="IPR033656">
    <property type="entry name" value="HisRS_anticodon"/>
</dbReference>
<dbReference type="PIRSF" id="PIRSF001549">
    <property type="entry name" value="His-tRNA_synth"/>
    <property type="match status" value="1"/>
</dbReference>
<evidence type="ECO:0000256" key="11">
    <source>
        <dbReference type="PIRSR" id="PIRSR001549-1"/>
    </source>
</evidence>
<keyword evidence="6 10" id="KW-0067">ATP-binding</keyword>
<evidence type="ECO:0000256" key="4">
    <source>
        <dbReference type="ARBA" id="ARBA00022598"/>
    </source>
</evidence>
<dbReference type="EC" id="6.1.1.21" evidence="10"/>
<dbReference type="InterPro" id="IPR036621">
    <property type="entry name" value="Anticodon-bd_dom_sf"/>
</dbReference>
<dbReference type="EMBL" id="JAAGOB010000012">
    <property type="protein sequence ID" value="NED97607.1"/>
    <property type="molecule type" value="Genomic_DNA"/>
</dbReference>
<evidence type="ECO:0000256" key="9">
    <source>
        <dbReference type="ARBA" id="ARBA00047639"/>
    </source>
</evidence>